<dbReference type="KEGG" id="jda:BW727_100397"/>
<evidence type="ECO:0000256" key="2">
    <source>
        <dbReference type="ARBA" id="ARBA00006171"/>
    </source>
</evidence>
<dbReference type="EC" id="3.1.3.68" evidence="6"/>
<name>A0A1S6IMM7_9LACT</name>
<organism evidence="6 7">
    <name type="scientific">Jeotgalibaca dankookensis</name>
    <dbReference type="NCBI Taxonomy" id="708126"/>
    <lineage>
        <taxon>Bacteria</taxon>
        <taxon>Bacillati</taxon>
        <taxon>Bacillota</taxon>
        <taxon>Bacilli</taxon>
        <taxon>Lactobacillales</taxon>
        <taxon>Carnobacteriaceae</taxon>
        <taxon>Jeotgalibaca</taxon>
    </lineage>
</organism>
<accession>A0A1S6IMM7</accession>
<dbReference type="EMBL" id="CP019728">
    <property type="protein sequence ID" value="AQS52790.1"/>
    <property type="molecule type" value="Genomic_DNA"/>
</dbReference>
<dbReference type="PANTHER" id="PTHR46193:SF18">
    <property type="entry name" value="HEXITOL PHOSPHATASE B"/>
    <property type="match status" value="1"/>
</dbReference>
<dbReference type="RefSeq" id="WP_062468348.1">
    <property type="nucleotide sequence ID" value="NZ_BBYN01000007.1"/>
</dbReference>
<dbReference type="SFLD" id="SFLDS00003">
    <property type="entry name" value="Haloacid_Dehalogenase"/>
    <property type="match status" value="1"/>
</dbReference>
<dbReference type="NCBIfam" id="TIGR01549">
    <property type="entry name" value="HAD-SF-IA-v1"/>
    <property type="match status" value="1"/>
</dbReference>
<dbReference type="InterPro" id="IPR041492">
    <property type="entry name" value="HAD_2"/>
</dbReference>
<evidence type="ECO:0000256" key="5">
    <source>
        <dbReference type="ARBA" id="ARBA00023277"/>
    </source>
</evidence>
<comment type="similarity">
    <text evidence="2">Belongs to the HAD-like hydrolase superfamily. CbbY/CbbZ/Gph/YieH family.</text>
</comment>
<dbReference type="NCBIfam" id="TIGR01509">
    <property type="entry name" value="HAD-SF-IA-v3"/>
    <property type="match status" value="1"/>
</dbReference>
<dbReference type="Gene3D" id="1.10.150.240">
    <property type="entry name" value="Putative phosphatase, domain 2"/>
    <property type="match status" value="1"/>
</dbReference>
<dbReference type="STRING" id="708126.BW727_100397"/>
<keyword evidence="7" id="KW-1185">Reference proteome</keyword>
<evidence type="ECO:0000256" key="1">
    <source>
        <dbReference type="ARBA" id="ARBA00001946"/>
    </source>
</evidence>
<evidence type="ECO:0000256" key="3">
    <source>
        <dbReference type="ARBA" id="ARBA00022723"/>
    </source>
</evidence>
<evidence type="ECO:0000313" key="6">
    <source>
        <dbReference type="EMBL" id="AQS52790.1"/>
    </source>
</evidence>
<dbReference type="Proteomes" id="UP000188993">
    <property type="component" value="Chromosome"/>
</dbReference>
<dbReference type="InterPro" id="IPR023198">
    <property type="entry name" value="PGP-like_dom2"/>
</dbReference>
<dbReference type="SFLD" id="SFLDG01129">
    <property type="entry name" value="C1.5:_HAD__Beta-PGM__Phosphata"/>
    <property type="match status" value="1"/>
</dbReference>
<keyword evidence="5" id="KW-0119">Carbohydrate metabolism</keyword>
<dbReference type="InterPro" id="IPR036412">
    <property type="entry name" value="HAD-like_sf"/>
</dbReference>
<keyword evidence="6" id="KW-0378">Hydrolase</keyword>
<gene>
    <name evidence="6" type="primary">yniC</name>
    <name evidence="6" type="ORF">BW727_100397</name>
</gene>
<dbReference type="PANTHER" id="PTHR46193">
    <property type="entry name" value="6-PHOSPHOGLUCONATE PHOSPHATASE"/>
    <property type="match status" value="1"/>
</dbReference>
<dbReference type="OrthoDB" id="9797743at2"/>
<dbReference type="Pfam" id="PF13419">
    <property type="entry name" value="HAD_2"/>
    <property type="match status" value="1"/>
</dbReference>
<dbReference type="InterPro" id="IPR023214">
    <property type="entry name" value="HAD_sf"/>
</dbReference>
<dbReference type="InterPro" id="IPR051600">
    <property type="entry name" value="Beta-PGM-like"/>
</dbReference>
<reference evidence="6 7" key="1">
    <citation type="journal article" date="2014" name="Int. J. Syst. Evol. Microbiol.">
        <title>Jeotgalibaca dankookensis gen. nov., sp. nov., a member of the family Carnobacteriaceae, isolated from seujeot (Korean traditional food).</title>
        <authorList>
            <person name="Lee D.G."/>
            <person name="Trujillo M.E."/>
            <person name="Kang H."/>
            <person name="Ahn T.Y."/>
        </authorList>
    </citation>
    <scope>NUCLEOTIDE SEQUENCE [LARGE SCALE GENOMIC DNA]</scope>
    <source>
        <strain evidence="6 7">EX-07</strain>
    </source>
</reference>
<comment type="cofactor">
    <cofactor evidence="1">
        <name>Mg(2+)</name>
        <dbReference type="ChEBI" id="CHEBI:18420"/>
    </cofactor>
</comment>
<dbReference type="GO" id="GO:0003850">
    <property type="term" value="F:2-deoxyglucose-6-phosphatase activity"/>
    <property type="evidence" value="ECO:0007669"/>
    <property type="project" value="UniProtKB-EC"/>
</dbReference>
<dbReference type="SFLD" id="SFLDG01135">
    <property type="entry name" value="C1.5.6:_HAD__Beta-PGM__Phospha"/>
    <property type="match status" value="1"/>
</dbReference>
<evidence type="ECO:0000256" key="4">
    <source>
        <dbReference type="ARBA" id="ARBA00022842"/>
    </source>
</evidence>
<dbReference type="GO" id="GO:0046872">
    <property type="term" value="F:metal ion binding"/>
    <property type="evidence" value="ECO:0007669"/>
    <property type="project" value="UniProtKB-KW"/>
</dbReference>
<dbReference type="PRINTS" id="PR00413">
    <property type="entry name" value="HADHALOGNASE"/>
</dbReference>
<dbReference type="InterPro" id="IPR006439">
    <property type="entry name" value="HAD-SF_hydro_IA"/>
</dbReference>
<evidence type="ECO:0000313" key="7">
    <source>
        <dbReference type="Proteomes" id="UP000188993"/>
    </source>
</evidence>
<dbReference type="SUPFAM" id="SSF56784">
    <property type="entry name" value="HAD-like"/>
    <property type="match status" value="1"/>
</dbReference>
<dbReference type="Gene3D" id="3.40.50.1000">
    <property type="entry name" value="HAD superfamily/HAD-like"/>
    <property type="match status" value="1"/>
</dbReference>
<keyword evidence="3" id="KW-0479">Metal-binding</keyword>
<keyword evidence="4" id="KW-0460">Magnesium</keyword>
<protein>
    <submittedName>
        <fullName evidence="6">2-deoxyglucose-6-phosphate phosphatase</fullName>
        <ecNumber evidence="6">3.1.3.68</ecNumber>
    </submittedName>
</protein>
<sequence>MIEAVIFDMDGVIVDTEPVYYKRMQDFLAHHQVDFDKRELTHLVGSTEEDVWKWVQGLWDGDLSREKYDKAYGDLYEGEPVSYQDIVDQEIYDVLDWLKKENYKVGLASSSSFANIESVLEQCQLTHYFDSILSGEMFEQSKPHPEIYLNSAKKLDVHPNYCLAIEDSTRGIKAGKAAGMTVFAKKDNRFNFQQDLADKKIKSLKEIMEELKK</sequence>
<dbReference type="AlphaFoldDB" id="A0A1S6IMM7"/>
<proteinExistence type="inferred from homology"/>